<gene>
    <name evidence="7" type="ORF">QCO44_02785</name>
</gene>
<sequence length="133" mass="15030">MPALSKTLRRHFFTREFLLFLAIGCFNTFNGSLLASIFELFFDTNLAFNIGYILANVIAYALNSRLIFHEPLSLEKCAKFAISYIPNYLIQNVIVFLFYNQLGFPSLAAFIIAAVLGVPITFLAVKLFAFGRK</sequence>
<dbReference type="InterPro" id="IPR007267">
    <property type="entry name" value="GtrA_DPMS_TM"/>
</dbReference>
<evidence type="ECO:0000313" key="7">
    <source>
        <dbReference type="EMBL" id="MEX5284569.1"/>
    </source>
</evidence>
<evidence type="ECO:0000256" key="5">
    <source>
        <dbReference type="SAM" id="Phobius"/>
    </source>
</evidence>
<evidence type="ECO:0000256" key="4">
    <source>
        <dbReference type="ARBA" id="ARBA00023136"/>
    </source>
</evidence>
<accession>A0ABV3X3F6</accession>
<dbReference type="Proteomes" id="UP001559623">
    <property type="component" value="Unassembled WGS sequence"/>
</dbReference>
<evidence type="ECO:0000256" key="3">
    <source>
        <dbReference type="ARBA" id="ARBA00022989"/>
    </source>
</evidence>
<feature type="transmembrane region" description="Helical" evidence="5">
    <location>
        <begin position="50"/>
        <end position="68"/>
    </location>
</feature>
<evidence type="ECO:0000256" key="1">
    <source>
        <dbReference type="ARBA" id="ARBA00004141"/>
    </source>
</evidence>
<dbReference type="Pfam" id="PF04138">
    <property type="entry name" value="GtrA_DPMS_TM"/>
    <property type="match status" value="1"/>
</dbReference>
<dbReference type="EMBL" id="JARVLH010000002">
    <property type="protein sequence ID" value="MEX5284569.1"/>
    <property type="molecule type" value="Genomic_DNA"/>
</dbReference>
<organism evidence="7 8">
    <name type="scientific">Selenomonas sputigena</name>
    <dbReference type="NCBI Taxonomy" id="69823"/>
    <lineage>
        <taxon>Bacteria</taxon>
        <taxon>Bacillati</taxon>
        <taxon>Bacillota</taxon>
        <taxon>Negativicutes</taxon>
        <taxon>Selenomonadales</taxon>
        <taxon>Selenomonadaceae</taxon>
        <taxon>Selenomonas</taxon>
    </lineage>
</organism>
<comment type="caution">
    <text evidence="7">The sequence shown here is derived from an EMBL/GenBank/DDBJ whole genome shotgun (WGS) entry which is preliminary data.</text>
</comment>
<comment type="subcellular location">
    <subcellularLocation>
        <location evidence="1">Membrane</location>
        <topology evidence="1">Multi-pass membrane protein</topology>
    </subcellularLocation>
</comment>
<evidence type="ECO:0000259" key="6">
    <source>
        <dbReference type="Pfam" id="PF04138"/>
    </source>
</evidence>
<name>A0ABV3X3F6_9FIRM</name>
<keyword evidence="3 5" id="KW-1133">Transmembrane helix</keyword>
<feature type="transmembrane region" description="Helical" evidence="5">
    <location>
        <begin position="80"/>
        <end position="99"/>
    </location>
</feature>
<evidence type="ECO:0000256" key="2">
    <source>
        <dbReference type="ARBA" id="ARBA00022692"/>
    </source>
</evidence>
<dbReference type="RefSeq" id="WP_368846306.1">
    <property type="nucleotide sequence ID" value="NZ_CP194411.1"/>
</dbReference>
<protein>
    <submittedName>
        <fullName evidence="7">GtrA family protein</fullName>
    </submittedName>
</protein>
<reference evidence="7 8" key="1">
    <citation type="submission" date="2023-04" db="EMBL/GenBank/DDBJ databases">
        <title>Genome Sequence of Selenomonas sputigena ATCC 33150.</title>
        <authorList>
            <person name="Miller D.P."/>
            <person name="Anvari S."/>
            <person name="Polson S.W."/>
            <person name="Macdonald M."/>
            <person name="Mcdowell J.V."/>
        </authorList>
    </citation>
    <scope>NUCLEOTIDE SEQUENCE [LARGE SCALE GENOMIC DNA]</scope>
    <source>
        <strain evidence="7 8">ATCC 33150</strain>
    </source>
</reference>
<feature type="domain" description="GtrA/DPMS transmembrane" evidence="6">
    <location>
        <begin position="20"/>
        <end position="130"/>
    </location>
</feature>
<keyword evidence="2 5" id="KW-0812">Transmembrane</keyword>
<keyword evidence="4 5" id="KW-0472">Membrane</keyword>
<keyword evidence="8" id="KW-1185">Reference proteome</keyword>
<feature type="transmembrane region" description="Helical" evidence="5">
    <location>
        <begin position="105"/>
        <end position="129"/>
    </location>
</feature>
<evidence type="ECO:0000313" key="8">
    <source>
        <dbReference type="Proteomes" id="UP001559623"/>
    </source>
</evidence>
<feature type="transmembrane region" description="Helical" evidence="5">
    <location>
        <begin position="17"/>
        <end position="38"/>
    </location>
</feature>
<proteinExistence type="predicted"/>